<dbReference type="Pfam" id="PF00275">
    <property type="entry name" value="EPSP_synthase"/>
    <property type="match status" value="1"/>
</dbReference>
<comment type="function">
    <text evidence="12">Cell wall formation. Adds enolpyruvyl to UDP-N-acetylglucosamine.</text>
</comment>
<evidence type="ECO:0000256" key="11">
    <source>
        <dbReference type="ARBA" id="ARBA00047527"/>
    </source>
</evidence>
<dbReference type="SUPFAM" id="SSF55205">
    <property type="entry name" value="EPT/RTPC-like"/>
    <property type="match status" value="1"/>
</dbReference>
<comment type="similarity">
    <text evidence="10 12">Belongs to the EPSP synthase family. MurA subfamily.</text>
</comment>
<dbReference type="GO" id="GO:0005737">
    <property type="term" value="C:cytoplasm"/>
    <property type="evidence" value="ECO:0007669"/>
    <property type="project" value="UniProtKB-SubCell"/>
</dbReference>
<evidence type="ECO:0000256" key="8">
    <source>
        <dbReference type="ARBA" id="ARBA00023306"/>
    </source>
</evidence>
<dbReference type="KEGG" id="fcz:IMF26_07545"/>
<evidence type="ECO:0000313" key="14">
    <source>
        <dbReference type="EMBL" id="QUL99639.1"/>
    </source>
</evidence>
<dbReference type="NCBIfam" id="NF006873">
    <property type="entry name" value="PRK09369.1"/>
    <property type="match status" value="1"/>
</dbReference>
<comment type="subcellular location">
    <subcellularLocation>
        <location evidence="1 12">Cytoplasm</location>
    </subcellularLocation>
</comment>
<feature type="binding site" evidence="12">
    <location>
        <position position="304"/>
    </location>
    <ligand>
        <name>UDP-N-acetyl-alpha-D-glucosamine</name>
        <dbReference type="ChEBI" id="CHEBI:57705"/>
    </ligand>
</feature>
<keyword evidence="8 12" id="KW-0131">Cell cycle</keyword>
<comment type="catalytic activity">
    <reaction evidence="11 12">
        <text>phosphoenolpyruvate + UDP-N-acetyl-alpha-D-glucosamine = UDP-N-acetyl-3-O-(1-carboxyvinyl)-alpha-D-glucosamine + phosphate</text>
        <dbReference type="Rhea" id="RHEA:18681"/>
        <dbReference type="ChEBI" id="CHEBI:43474"/>
        <dbReference type="ChEBI" id="CHEBI:57705"/>
        <dbReference type="ChEBI" id="CHEBI:58702"/>
        <dbReference type="ChEBI" id="CHEBI:68483"/>
        <dbReference type="EC" id="2.5.1.7"/>
    </reaction>
</comment>
<gene>
    <name evidence="12 14" type="primary">murA</name>
    <name evidence="14" type="ORF">IMF26_07545</name>
</gene>
<dbReference type="PANTHER" id="PTHR43783">
    <property type="entry name" value="UDP-N-ACETYLGLUCOSAMINE 1-CARBOXYVINYLTRANSFERASE"/>
    <property type="match status" value="1"/>
</dbReference>
<keyword evidence="5 12" id="KW-0808">Transferase</keyword>
<keyword evidence="12" id="KW-0670">Pyruvate</keyword>
<dbReference type="EC" id="2.5.1.7" evidence="12"/>
<evidence type="ECO:0000256" key="9">
    <source>
        <dbReference type="ARBA" id="ARBA00023316"/>
    </source>
</evidence>
<dbReference type="GO" id="GO:0071555">
    <property type="term" value="P:cell wall organization"/>
    <property type="evidence" value="ECO:0007669"/>
    <property type="project" value="UniProtKB-KW"/>
</dbReference>
<dbReference type="InterPro" id="IPR013792">
    <property type="entry name" value="RNA3'P_cycl/enolpyr_Trfase_a/b"/>
</dbReference>
<evidence type="ECO:0000256" key="4">
    <source>
        <dbReference type="ARBA" id="ARBA00022618"/>
    </source>
</evidence>
<evidence type="ECO:0000256" key="3">
    <source>
        <dbReference type="ARBA" id="ARBA00022490"/>
    </source>
</evidence>
<dbReference type="GO" id="GO:0008760">
    <property type="term" value="F:UDP-N-acetylglucosamine 1-carboxyvinyltransferase activity"/>
    <property type="evidence" value="ECO:0007669"/>
    <property type="project" value="UniProtKB-UniRule"/>
</dbReference>
<accession>A0AAT9LF04</accession>
<dbReference type="GO" id="GO:0008360">
    <property type="term" value="P:regulation of cell shape"/>
    <property type="evidence" value="ECO:0007669"/>
    <property type="project" value="UniProtKB-KW"/>
</dbReference>
<reference evidence="14" key="2">
    <citation type="journal article" date="2023" name="Biology">
        <title>Prokaryotic Life Associated with Coal-Fire Gas Vents Revealed by Metagenomics.</title>
        <authorList>
            <person name="Kadnikov V.V."/>
            <person name="Mardanov A.V."/>
            <person name="Beletsky A.V."/>
            <person name="Karnachuk O.V."/>
            <person name="Ravin N.V."/>
        </authorList>
    </citation>
    <scope>NUCLEOTIDE SEQUENCE</scope>
    <source>
        <strain evidence="14">Bu02</strain>
    </source>
</reference>
<evidence type="ECO:0000256" key="10">
    <source>
        <dbReference type="ARBA" id="ARBA00038367"/>
    </source>
</evidence>
<reference evidence="14" key="1">
    <citation type="submission" date="2020-10" db="EMBL/GenBank/DDBJ databases">
        <authorList>
            <person name="Kadnikov V."/>
            <person name="Beletsky A.V."/>
            <person name="Mardanov A.V."/>
            <person name="Karnachuk O.V."/>
            <person name="Ravin N.V."/>
        </authorList>
    </citation>
    <scope>NUCLEOTIDE SEQUENCE</scope>
    <source>
        <strain evidence="14">Bu02</strain>
    </source>
</reference>
<keyword evidence="4 12" id="KW-0132">Cell division</keyword>
<dbReference type="PANTHER" id="PTHR43783:SF1">
    <property type="entry name" value="UDP-N-ACETYLGLUCOSAMINE 1-CARBOXYVINYLTRANSFERASE"/>
    <property type="match status" value="1"/>
</dbReference>
<evidence type="ECO:0000256" key="2">
    <source>
        <dbReference type="ARBA" id="ARBA00004752"/>
    </source>
</evidence>
<organism evidence="14">
    <name type="scientific">Candidatus Fermentithermobacillus carboniphilus</name>
    <dbReference type="NCBI Taxonomy" id="3085328"/>
    <lineage>
        <taxon>Bacteria</taxon>
        <taxon>Bacillati</taxon>
        <taxon>Bacillota</taxon>
        <taxon>Candidatus Fermentithermobacillia</taxon>
        <taxon>Candidatus Fermentithermobacillales</taxon>
        <taxon>Candidatus Fermentithermobacillaceae</taxon>
        <taxon>Candidatus Fermentithermobacillus</taxon>
    </lineage>
</organism>
<evidence type="ECO:0000256" key="6">
    <source>
        <dbReference type="ARBA" id="ARBA00022960"/>
    </source>
</evidence>
<dbReference type="InterPro" id="IPR001986">
    <property type="entry name" value="Enolpyruvate_Tfrase_dom"/>
</dbReference>
<evidence type="ECO:0000256" key="1">
    <source>
        <dbReference type="ARBA" id="ARBA00004496"/>
    </source>
</evidence>
<dbReference type="GO" id="GO:0009252">
    <property type="term" value="P:peptidoglycan biosynthetic process"/>
    <property type="evidence" value="ECO:0007669"/>
    <property type="project" value="UniProtKB-UniRule"/>
</dbReference>
<evidence type="ECO:0000256" key="5">
    <source>
        <dbReference type="ARBA" id="ARBA00022679"/>
    </source>
</evidence>
<dbReference type="AlphaFoldDB" id="A0AAT9LF04"/>
<feature type="binding site" evidence="12">
    <location>
        <position position="92"/>
    </location>
    <ligand>
        <name>UDP-N-acetyl-alpha-D-glucosamine</name>
        <dbReference type="ChEBI" id="CHEBI:57705"/>
    </ligand>
</feature>
<evidence type="ECO:0000256" key="7">
    <source>
        <dbReference type="ARBA" id="ARBA00022984"/>
    </source>
</evidence>
<dbReference type="InterPro" id="IPR036968">
    <property type="entry name" value="Enolpyruvate_Tfrase_sf"/>
</dbReference>
<keyword evidence="3 12" id="KW-0963">Cytoplasm</keyword>
<dbReference type="CDD" id="cd01555">
    <property type="entry name" value="UdpNAET"/>
    <property type="match status" value="1"/>
</dbReference>
<dbReference type="InterPro" id="IPR005750">
    <property type="entry name" value="UDP_GlcNAc_COvinyl_MurA"/>
</dbReference>
<proteinExistence type="inferred from homology"/>
<evidence type="ECO:0000256" key="12">
    <source>
        <dbReference type="HAMAP-Rule" id="MF_00111"/>
    </source>
</evidence>
<feature type="binding site" evidence="12">
    <location>
        <position position="326"/>
    </location>
    <ligand>
        <name>UDP-N-acetyl-alpha-D-glucosamine</name>
        <dbReference type="ChEBI" id="CHEBI:57705"/>
    </ligand>
</feature>
<feature type="binding site" evidence="12">
    <location>
        <begin position="22"/>
        <end position="23"/>
    </location>
    <ligand>
        <name>phosphoenolpyruvate</name>
        <dbReference type="ChEBI" id="CHEBI:58702"/>
    </ligand>
</feature>
<feature type="modified residue" description="2-(S-cysteinyl)pyruvic acid O-phosphothioketal" evidence="12">
    <location>
        <position position="116"/>
    </location>
</feature>
<dbReference type="FunFam" id="3.65.10.10:FF:000001">
    <property type="entry name" value="UDP-N-acetylglucosamine 1-carboxyvinyltransferase"/>
    <property type="match status" value="1"/>
</dbReference>
<keyword evidence="6 12" id="KW-0133">Cell shape</keyword>
<keyword evidence="7 12" id="KW-0573">Peptidoglycan synthesis</keyword>
<dbReference type="GO" id="GO:0051301">
    <property type="term" value="P:cell division"/>
    <property type="evidence" value="ECO:0007669"/>
    <property type="project" value="UniProtKB-KW"/>
</dbReference>
<dbReference type="GO" id="GO:0019277">
    <property type="term" value="P:UDP-N-acetylgalactosamine biosynthetic process"/>
    <property type="evidence" value="ECO:0007669"/>
    <property type="project" value="InterPro"/>
</dbReference>
<dbReference type="HAMAP" id="MF_00111">
    <property type="entry name" value="MurA"/>
    <property type="match status" value="1"/>
</dbReference>
<feature type="active site" description="Proton donor" evidence="12">
    <location>
        <position position="116"/>
    </location>
</feature>
<feature type="domain" description="Enolpyruvate transferase" evidence="13">
    <location>
        <begin position="8"/>
        <end position="405"/>
    </location>
</feature>
<dbReference type="InterPro" id="IPR050068">
    <property type="entry name" value="MurA_subfamily"/>
</dbReference>
<evidence type="ECO:0000259" key="13">
    <source>
        <dbReference type="Pfam" id="PF00275"/>
    </source>
</evidence>
<name>A0AAT9LF04_9FIRM</name>
<dbReference type="Gene3D" id="3.65.10.10">
    <property type="entry name" value="Enolpyruvate transferase domain"/>
    <property type="match status" value="2"/>
</dbReference>
<feature type="binding site" evidence="12">
    <location>
        <begin position="121"/>
        <end position="125"/>
    </location>
    <ligand>
        <name>UDP-N-acetyl-alpha-D-glucosamine</name>
        <dbReference type="ChEBI" id="CHEBI:57705"/>
    </ligand>
</feature>
<comment type="caution">
    <text evidence="12">Lacks conserved residue(s) required for the propagation of feature annotation.</text>
</comment>
<keyword evidence="9 12" id="KW-0961">Cell wall biogenesis/degradation</keyword>
<comment type="pathway">
    <text evidence="2 12">Cell wall biogenesis; peptidoglycan biosynthesis.</text>
</comment>
<dbReference type="NCBIfam" id="TIGR01072">
    <property type="entry name" value="murA"/>
    <property type="match status" value="1"/>
</dbReference>
<dbReference type="EMBL" id="CP062796">
    <property type="protein sequence ID" value="QUL99639.1"/>
    <property type="molecule type" value="Genomic_DNA"/>
</dbReference>
<sequence length="429" mass="45453">MRTVVIWGGRPLQGKVKCDGAKNAALPIMVGAILAQDVSKISNIPRLADVDTMVALLRAVGAKVRLDGDEVEIEPAERLSKEAPYDLVRRMRASFLIMGPLLVRCREASVPLPGGCAIGQRPVDLHLKGFQAMGAEISIDRGYVHARARKLKGAGIYLDVPSVGATENIMMAATLADGETIIENAAQEPEVVDLANFLNSMGAEVRGAGTSRIRISGVKELRGTKYAIIPDRIEAATYLVAGAITRGKVLVENVIPTHLKSVIAKLQECGCNVLEGAKSIEIQLGTRPAPANVKTLPYPGFPTDVQAPFMSLCSISTGTSIISETVFENRFGHAEELRRMGAKIRIEGPNAVVEGVPQLTGARVQASDLRAGAALCLAGLSAEGVTEVTGMEHVERGYASFLTKLRGLGASISVIDPGINRASGFLNTT</sequence>
<protein>
    <recommendedName>
        <fullName evidence="12">UDP-N-acetylglucosamine 1-carboxyvinyltransferase</fullName>
        <ecNumber evidence="12">2.5.1.7</ecNumber>
    </recommendedName>
    <alternativeName>
        <fullName evidence="12">Enoylpyruvate transferase</fullName>
    </alternativeName>
    <alternativeName>
        <fullName evidence="12">UDP-N-acetylglucosamine enolpyruvyl transferase</fullName>
        <shortName evidence="12">EPT</shortName>
    </alternativeName>
</protein>